<feature type="non-terminal residue" evidence="2">
    <location>
        <position position="1"/>
    </location>
</feature>
<evidence type="ECO:0000313" key="2">
    <source>
        <dbReference type="EMBL" id="CAA9248862.1"/>
    </source>
</evidence>
<name>A0A6J4IEN9_9PROT</name>
<sequence>ARRSHLPLPGEGPEPRSVGGGGARPRRMPAARPPLRARPGRRALRPFRPFLAAQAPLRLLDGERPPRPAPQRLRPAHRPLVHPGAGRAAARRRHRHGGRARGHLRLPRRVPRAGSAWGAAVRGSARPQLHRRRGQVRFDHRAVEPARAGGGGRHGARPHPVPRQRLRFRRRALGGVRTARAGDPDRRGATARLQAHRPLRRDGGEPGHRRARRQAAALASRTFRPRRPGRLCRGAGRRPHRRRRRPGALASRPAAL</sequence>
<reference evidence="2" key="1">
    <citation type="submission" date="2020-02" db="EMBL/GenBank/DDBJ databases">
        <authorList>
            <person name="Meier V. D."/>
        </authorList>
    </citation>
    <scope>NUCLEOTIDE SEQUENCE</scope>
    <source>
        <strain evidence="2">AVDCRST_MAG04</strain>
    </source>
</reference>
<feature type="region of interest" description="Disordered" evidence="1">
    <location>
        <begin position="1"/>
        <end position="256"/>
    </location>
</feature>
<feature type="compositionally biased region" description="Low complexity" evidence="1">
    <location>
        <begin position="247"/>
        <end position="256"/>
    </location>
</feature>
<dbReference type="AlphaFoldDB" id="A0A6J4IEN9"/>
<feature type="compositionally biased region" description="Basic residues" evidence="1">
    <location>
        <begin position="223"/>
        <end position="246"/>
    </location>
</feature>
<proteinExistence type="predicted"/>
<feature type="compositionally biased region" description="Basic residues" evidence="1">
    <location>
        <begin position="89"/>
        <end position="111"/>
    </location>
</feature>
<gene>
    <name evidence="2" type="ORF">AVDCRST_MAG04-1997</name>
</gene>
<evidence type="ECO:0000256" key="1">
    <source>
        <dbReference type="SAM" id="MobiDB-lite"/>
    </source>
</evidence>
<feature type="compositionally biased region" description="Basic residues" evidence="1">
    <location>
        <begin position="154"/>
        <end position="172"/>
    </location>
</feature>
<dbReference type="EMBL" id="CADCTL010000138">
    <property type="protein sequence ID" value="CAA9248862.1"/>
    <property type="molecule type" value="Genomic_DNA"/>
</dbReference>
<organism evidence="2">
    <name type="scientific">uncultured Acetobacteraceae bacterium</name>
    <dbReference type="NCBI Taxonomy" id="169975"/>
    <lineage>
        <taxon>Bacteria</taxon>
        <taxon>Pseudomonadati</taxon>
        <taxon>Pseudomonadota</taxon>
        <taxon>Alphaproteobacteria</taxon>
        <taxon>Acetobacterales</taxon>
        <taxon>Acetobacteraceae</taxon>
        <taxon>environmental samples</taxon>
    </lineage>
</organism>
<accession>A0A6J4IEN9</accession>
<protein>
    <submittedName>
        <fullName evidence="2">MOSC domain</fullName>
    </submittedName>
</protein>
<feature type="non-terminal residue" evidence="2">
    <location>
        <position position="256"/>
    </location>
</feature>